<keyword evidence="1" id="KW-0812">Transmembrane</keyword>
<sequence>MIDRAGPVLRAGLTLVFLYFGIEKLLGQPSIVALYAETGLGQWPRYVAGAIETVSALILWTAAAPVGALALMVVTVTGFAARVLFVGPPLVHLLALFILATTLLVIDLRRS</sequence>
<evidence type="ECO:0000313" key="3">
    <source>
        <dbReference type="Proteomes" id="UP000193870"/>
    </source>
</evidence>
<evidence type="ECO:0000256" key="1">
    <source>
        <dbReference type="SAM" id="Phobius"/>
    </source>
</evidence>
<evidence type="ECO:0008006" key="4">
    <source>
        <dbReference type="Google" id="ProtNLM"/>
    </source>
</evidence>
<accession>A0A1Y5RVV7</accession>
<organism evidence="2 3">
    <name type="scientific">Palleronia marisminoris</name>
    <dbReference type="NCBI Taxonomy" id="315423"/>
    <lineage>
        <taxon>Bacteria</taxon>
        <taxon>Pseudomonadati</taxon>
        <taxon>Pseudomonadota</taxon>
        <taxon>Alphaproteobacteria</taxon>
        <taxon>Rhodobacterales</taxon>
        <taxon>Roseobacteraceae</taxon>
        <taxon>Palleronia</taxon>
    </lineage>
</organism>
<reference evidence="2 3" key="1">
    <citation type="submission" date="2017-03" db="EMBL/GenBank/DDBJ databases">
        <authorList>
            <person name="Afonso C.L."/>
            <person name="Miller P.J."/>
            <person name="Scott M.A."/>
            <person name="Spackman E."/>
            <person name="Goraichik I."/>
            <person name="Dimitrov K.M."/>
            <person name="Suarez D.L."/>
            <person name="Swayne D.E."/>
        </authorList>
    </citation>
    <scope>NUCLEOTIDE SEQUENCE [LARGE SCALE GENOMIC DNA]</scope>
    <source>
        <strain evidence="2 3">CECT 7066</strain>
    </source>
</reference>
<dbReference type="STRING" id="315423.SAMN04488020_102243"/>
<dbReference type="AlphaFoldDB" id="A0A1Y5RVV7"/>
<dbReference type="RefSeq" id="WP_139214949.1">
    <property type="nucleotide sequence ID" value="NZ_FOPF01000002.1"/>
</dbReference>
<feature type="transmembrane region" description="Helical" evidence="1">
    <location>
        <begin position="12"/>
        <end position="36"/>
    </location>
</feature>
<dbReference type="EMBL" id="FWFV01000002">
    <property type="protein sequence ID" value="SLN26719.1"/>
    <property type="molecule type" value="Genomic_DNA"/>
</dbReference>
<keyword evidence="1" id="KW-0472">Membrane</keyword>
<dbReference type="OrthoDB" id="3576439at2"/>
<evidence type="ECO:0000313" key="2">
    <source>
        <dbReference type="EMBL" id="SLN26719.1"/>
    </source>
</evidence>
<proteinExistence type="predicted"/>
<feature type="transmembrane region" description="Helical" evidence="1">
    <location>
        <begin position="90"/>
        <end position="108"/>
    </location>
</feature>
<dbReference type="Proteomes" id="UP000193870">
    <property type="component" value="Unassembled WGS sequence"/>
</dbReference>
<keyword evidence="1" id="KW-1133">Transmembrane helix</keyword>
<gene>
    <name evidence="2" type="ORF">PAM7066_01038</name>
</gene>
<feature type="transmembrane region" description="Helical" evidence="1">
    <location>
        <begin position="57"/>
        <end position="84"/>
    </location>
</feature>
<name>A0A1Y5RVV7_9RHOB</name>
<keyword evidence="3" id="KW-1185">Reference proteome</keyword>
<protein>
    <recommendedName>
        <fullName evidence="4">DoxX</fullName>
    </recommendedName>
</protein>